<dbReference type="PANTHER" id="PTHR33352:SF3">
    <property type="entry name" value="SLR1612 PROTEIN"/>
    <property type="match status" value="1"/>
</dbReference>
<accession>A0A938B0Y5</accession>
<dbReference type="EMBL" id="VGLS01000023">
    <property type="protein sequence ID" value="MBM3222481.1"/>
    <property type="molecule type" value="Genomic_DNA"/>
</dbReference>
<keyword evidence="2" id="KW-0378">Hydrolase</keyword>
<evidence type="ECO:0000313" key="3">
    <source>
        <dbReference type="Proteomes" id="UP000712673"/>
    </source>
</evidence>
<comment type="caution">
    <text evidence="2">The sequence shown here is derived from an EMBL/GenBank/DDBJ whole genome shotgun (WGS) entry which is preliminary data.</text>
</comment>
<keyword evidence="2" id="KW-0540">Nuclease</keyword>
<dbReference type="InterPro" id="IPR011335">
    <property type="entry name" value="Restrct_endonuc-II-like"/>
</dbReference>
<proteinExistence type="predicted"/>
<name>A0A938B0Y5_UNCTE</name>
<dbReference type="Pfam" id="PF05685">
    <property type="entry name" value="Uma2"/>
    <property type="match status" value="1"/>
</dbReference>
<gene>
    <name evidence="2" type="ORF">FJZ47_01565</name>
</gene>
<dbReference type="AlphaFoldDB" id="A0A938B0Y5"/>
<dbReference type="InterPro" id="IPR012296">
    <property type="entry name" value="Nuclease_put_TT1808"/>
</dbReference>
<dbReference type="Proteomes" id="UP000712673">
    <property type="component" value="Unassembled WGS sequence"/>
</dbReference>
<protein>
    <submittedName>
        <fullName evidence="2">Uma2 family endonuclease</fullName>
    </submittedName>
</protein>
<evidence type="ECO:0000259" key="1">
    <source>
        <dbReference type="Pfam" id="PF05685"/>
    </source>
</evidence>
<dbReference type="SUPFAM" id="SSF52980">
    <property type="entry name" value="Restriction endonuclease-like"/>
    <property type="match status" value="1"/>
</dbReference>
<keyword evidence="2" id="KW-0255">Endonuclease</keyword>
<reference evidence="2" key="1">
    <citation type="submission" date="2019-03" db="EMBL/GenBank/DDBJ databases">
        <title>Lake Tanganyika Metagenome-Assembled Genomes (MAGs).</title>
        <authorList>
            <person name="Tran P."/>
        </authorList>
    </citation>
    <scope>NUCLEOTIDE SEQUENCE</scope>
    <source>
        <strain evidence="2">K_DeepCast_65m_m2_066</strain>
    </source>
</reference>
<feature type="domain" description="Putative restriction endonuclease" evidence="1">
    <location>
        <begin position="77"/>
        <end position="171"/>
    </location>
</feature>
<organism evidence="2 3">
    <name type="scientific">Tectimicrobiota bacterium</name>
    <dbReference type="NCBI Taxonomy" id="2528274"/>
    <lineage>
        <taxon>Bacteria</taxon>
        <taxon>Pseudomonadati</taxon>
        <taxon>Nitrospinota/Tectimicrobiota group</taxon>
        <taxon>Candidatus Tectimicrobiota</taxon>
    </lineage>
</organism>
<dbReference type="PANTHER" id="PTHR33352">
    <property type="entry name" value="SLR1095 PROTEIN"/>
    <property type="match status" value="1"/>
</dbReference>
<dbReference type="CDD" id="cd06260">
    <property type="entry name" value="DUF820-like"/>
    <property type="match status" value="1"/>
</dbReference>
<dbReference type="Gene3D" id="3.90.1570.10">
    <property type="entry name" value="tt1808, chain A"/>
    <property type="match status" value="1"/>
</dbReference>
<sequence length="264" mass="29394">MTISTPPDVLEEMLALANHLVTEDDTPVDNLFSETQQRLLTEPLYSSWAGPPSQSTTPEQPRPFLVAANVGLFATMRQPPLVPDVFLSLDVQVAEDWYAKRHRSYFFWEFGKPPDVVIEIVSNREGHELGSKLSAYARMGVTYYAVYDPLQELSETVLQLFEKQGTSYQPYTGPQLQGLGLGLILWEGTYEGKSATWVRWCDAQGEVIPTGAERAARETARATQEAAARQREAAARRRAEAELAELRAELARLRPGTPPGETLA</sequence>
<dbReference type="InterPro" id="IPR008538">
    <property type="entry name" value="Uma2"/>
</dbReference>
<evidence type="ECO:0000313" key="2">
    <source>
        <dbReference type="EMBL" id="MBM3222481.1"/>
    </source>
</evidence>
<dbReference type="GO" id="GO:0004519">
    <property type="term" value="F:endonuclease activity"/>
    <property type="evidence" value="ECO:0007669"/>
    <property type="project" value="UniProtKB-KW"/>
</dbReference>